<reference evidence="1 2" key="1">
    <citation type="submission" date="2023-03" db="EMBL/GenBank/DDBJ databases">
        <title>High recombination rates correlate with genetic variation in Cardiocondyla obscurior ants.</title>
        <authorList>
            <person name="Errbii M."/>
        </authorList>
    </citation>
    <scope>NUCLEOTIDE SEQUENCE [LARGE SCALE GENOMIC DNA]</scope>
    <source>
        <strain evidence="1">Alpha-2009</strain>
        <tissue evidence="1">Whole body</tissue>
    </source>
</reference>
<accession>A0AAW2FVK0</accession>
<dbReference type="EMBL" id="JADYXP020000008">
    <property type="protein sequence ID" value="KAL0119225.1"/>
    <property type="molecule type" value="Genomic_DNA"/>
</dbReference>
<organism evidence="1 2">
    <name type="scientific">Cardiocondyla obscurior</name>
    <dbReference type="NCBI Taxonomy" id="286306"/>
    <lineage>
        <taxon>Eukaryota</taxon>
        <taxon>Metazoa</taxon>
        <taxon>Ecdysozoa</taxon>
        <taxon>Arthropoda</taxon>
        <taxon>Hexapoda</taxon>
        <taxon>Insecta</taxon>
        <taxon>Pterygota</taxon>
        <taxon>Neoptera</taxon>
        <taxon>Endopterygota</taxon>
        <taxon>Hymenoptera</taxon>
        <taxon>Apocrita</taxon>
        <taxon>Aculeata</taxon>
        <taxon>Formicoidea</taxon>
        <taxon>Formicidae</taxon>
        <taxon>Myrmicinae</taxon>
        <taxon>Cardiocondyla</taxon>
    </lineage>
</organism>
<evidence type="ECO:0000313" key="2">
    <source>
        <dbReference type="Proteomes" id="UP001430953"/>
    </source>
</evidence>
<keyword evidence="2" id="KW-1185">Reference proteome</keyword>
<dbReference type="Proteomes" id="UP001430953">
    <property type="component" value="Unassembled WGS sequence"/>
</dbReference>
<comment type="caution">
    <text evidence="1">The sequence shown here is derived from an EMBL/GenBank/DDBJ whole genome shotgun (WGS) entry which is preliminary data.</text>
</comment>
<sequence length="206" mass="23571">MPLPSTIVISPGSKVSTDKPGRTKNVVRFRDRSFRLAGEGGSILIVDRRKFASRSCNIFNTLFIDAPRTSTPLFAVTVNATKSRDAFFAAISAGRKLQPLSGEKNRKLFNVHGVDPRLKRMINRREREVSSVRRDCPLHHRALRMPWHLQIAVVTCQRYDSRHRISRPRIETCLNTEDFFTKGPGKIRRDDITPLARWWVTFLSAS</sequence>
<dbReference type="AlphaFoldDB" id="A0AAW2FVK0"/>
<gene>
    <name evidence="1" type="ORF">PUN28_009663</name>
</gene>
<protein>
    <submittedName>
        <fullName evidence="1">Uncharacterized protein</fullName>
    </submittedName>
</protein>
<name>A0AAW2FVK0_9HYME</name>
<proteinExistence type="predicted"/>
<evidence type="ECO:0000313" key="1">
    <source>
        <dbReference type="EMBL" id="KAL0119225.1"/>
    </source>
</evidence>